<feature type="transmembrane region" description="Helical" evidence="1">
    <location>
        <begin position="16"/>
        <end position="36"/>
    </location>
</feature>
<keyword evidence="1" id="KW-1133">Transmembrane helix</keyword>
<name>A0A0Q2LRL0_MYCGO</name>
<evidence type="ECO:0008006" key="4">
    <source>
        <dbReference type="Google" id="ProtNLM"/>
    </source>
</evidence>
<protein>
    <recommendedName>
        <fullName evidence="4">DUF4190 domain-containing protein</fullName>
    </recommendedName>
</protein>
<dbReference type="EMBL" id="LKTM01000223">
    <property type="protein sequence ID" value="KQH78330.1"/>
    <property type="molecule type" value="Genomic_DNA"/>
</dbReference>
<dbReference type="Proteomes" id="UP000051677">
    <property type="component" value="Unassembled WGS sequence"/>
</dbReference>
<comment type="caution">
    <text evidence="2">The sequence shown here is derived from an EMBL/GenBank/DDBJ whole genome shotgun (WGS) entry which is preliminary data.</text>
</comment>
<accession>A0A0Q2LRL0</accession>
<sequence length="85" mass="8519">MALLTDAVAFALGTGWPIFGGAILGIVAVATGGAALKRVRRGEADKAGVAIAGVVLGCLAIAAGIVLAILTFLVLMLMKWVETIV</sequence>
<dbReference type="RefSeq" id="WP_055578790.1">
    <property type="nucleotide sequence ID" value="NZ_LKTM01000223.1"/>
</dbReference>
<evidence type="ECO:0000313" key="3">
    <source>
        <dbReference type="Proteomes" id="UP000051677"/>
    </source>
</evidence>
<evidence type="ECO:0000256" key="1">
    <source>
        <dbReference type="SAM" id="Phobius"/>
    </source>
</evidence>
<gene>
    <name evidence="2" type="ORF">AO501_02980</name>
</gene>
<keyword evidence="1" id="KW-0812">Transmembrane</keyword>
<organism evidence="2 3">
    <name type="scientific">Mycobacterium gordonae</name>
    <dbReference type="NCBI Taxonomy" id="1778"/>
    <lineage>
        <taxon>Bacteria</taxon>
        <taxon>Bacillati</taxon>
        <taxon>Actinomycetota</taxon>
        <taxon>Actinomycetes</taxon>
        <taxon>Mycobacteriales</taxon>
        <taxon>Mycobacteriaceae</taxon>
        <taxon>Mycobacterium</taxon>
    </lineage>
</organism>
<dbReference type="OrthoDB" id="9973423at2"/>
<reference evidence="2 3" key="1">
    <citation type="submission" date="2015-10" db="EMBL/GenBank/DDBJ databases">
        <title>Mycobacterium gordonae draft genome assembly.</title>
        <authorList>
            <person name="Ustinova V."/>
            <person name="Smirnova T."/>
            <person name="Blagodatskikh K."/>
            <person name="Varlamov D."/>
            <person name="Larionova E."/>
            <person name="Chernousova L."/>
        </authorList>
    </citation>
    <scope>NUCLEOTIDE SEQUENCE [LARGE SCALE GENOMIC DNA]</scope>
    <source>
        <strain evidence="2 3">CTRI 14-8773</strain>
    </source>
</reference>
<feature type="transmembrane region" description="Helical" evidence="1">
    <location>
        <begin position="48"/>
        <end position="78"/>
    </location>
</feature>
<dbReference type="AlphaFoldDB" id="A0A0Q2LRL0"/>
<proteinExistence type="predicted"/>
<keyword evidence="1" id="KW-0472">Membrane</keyword>
<evidence type="ECO:0000313" key="2">
    <source>
        <dbReference type="EMBL" id="KQH78330.1"/>
    </source>
</evidence>
<dbReference type="STRING" id="1778.A9W97_21700"/>